<feature type="transmembrane region" description="Helical" evidence="9">
    <location>
        <begin position="256"/>
        <end position="284"/>
    </location>
</feature>
<dbReference type="AlphaFoldDB" id="A0A4P5PFF4"/>
<keyword evidence="12" id="KW-1185">Reference proteome</keyword>
<evidence type="ECO:0000256" key="8">
    <source>
        <dbReference type="ARBA" id="ARBA00023136"/>
    </source>
</evidence>
<feature type="transmembrane region" description="Helical" evidence="9">
    <location>
        <begin position="12"/>
        <end position="31"/>
    </location>
</feature>
<sequence length="480" mass="51986">MDNFLNLLSDIMNAFGSAVVVPIVLFVICLLMKVKPKKAFQSALNCGIGLIGFNLLIGAYTPILAPVIERMVETTGINMNIIDTGWQPTAGIIYSAKISLVFLALGLVMQTFLFAIRFTNIFQPSDLWNNYSYMIWGAMLQLVTGNTWLAILLMVLTNLYCLMLSEITEKRWSKYYGIPGATLAIAHDSAPVPLTLAMNWLLDKLGANKIKLNPQTIEKRLGLFGEATTLGLLLGLILGILGNLTRLNTLEGWGEAVQLAVATAAIMAIFPKIAAIFSSAFSSITSASKKNAKKSTKGGQREWYIAINDAAGYGEPATLLSGMILIPIILILAVVLPGNQALPMIDLIGIPYLIQAIVAMTNGNIFKTVIIGAVYLCGGLYMVTAVAPIFNDLAVSVGYEIPSGAMMIFSIILLANWVNGLLFLIFLNGSPLLIGLSIIVYVGCYLFVRTKRDSIHEYLEKQALGEDYVPEPVAGEVSTE</sequence>
<feature type="transmembrane region" description="Helical" evidence="9">
    <location>
        <begin position="176"/>
        <end position="202"/>
    </location>
</feature>
<feature type="transmembrane region" description="Helical" evidence="9">
    <location>
        <begin position="369"/>
        <end position="390"/>
    </location>
</feature>
<feature type="transmembrane region" description="Helical" evidence="9">
    <location>
        <begin position="131"/>
        <end position="156"/>
    </location>
</feature>
<dbReference type="PANTHER" id="PTHR37324">
    <property type="entry name" value="PTS SYSTEM GALACTITOL-SPECIFIC EIIC COMPONENT"/>
    <property type="match status" value="1"/>
</dbReference>
<dbReference type="RefSeq" id="WP_146623383.1">
    <property type="nucleotide sequence ID" value="NZ_BJCC01000025.1"/>
</dbReference>
<dbReference type="PANTHER" id="PTHR37324:SF2">
    <property type="entry name" value="PTS SYSTEM GALACTITOL-SPECIFIC EIIC COMPONENT"/>
    <property type="match status" value="1"/>
</dbReference>
<dbReference type="OrthoDB" id="9787936at2"/>
<evidence type="ECO:0000256" key="5">
    <source>
        <dbReference type="ARBA" id="ARBA00022683"/>
    </source>
</evidence>
<evidence type="ECO:0000313" key="11">
    <source>
        <dbReference type="EMBL" id="GCF94978.1"/>
    </source>
</evidence>
<dbReference type="InterPro" id="IPR013853">
    <property type="entry name" value="EIIC-GAT"/>
</dbReference>
<feature type="transmembrane region" description="Helical" evidence="9">
    <location>
        <begin position="421"/>
        <end position="448"/>
    </location>
</feature>
<feature type="transmembrane region" description="Helical" evidence="9">
    <location>
        <begin position="43"/>
        <end position="63"/>
    </location>
</feature>
<reference evidence="12" key="1">
    <citation type="submission" date="2019-02" db="EMBL/GenBank/DDBJ databases">
        <title>Draft genome sequence of Enterococcus sp. Gos25-1.</title>
        <authorList>
            <person name="Tanaka N."/>
            <person name="Shiwa Y."/>
            <person name="Fujita N."/>
        </authorList>
    </citation>
    <scope>NUCLEOTIDE SEQUENCE [LARGE SCALE GENOMIC DNA]</scope>
    <source>
        <strain evidence="12">Gos25-1</strain>
    </source>
</reference>
<evidence type="ECO:0000256" key="7">
    <source>
        <dbReference type="ARBA" id="ARBA00022989"/>
    </source>
</evidence>
<dbReference type="GO" id="GO:0015577">
    <property type="term" value="F:galactitol transmembrane transporter activity"/>
    <property type="evidence" value="ECO:0007669"/>
    <property type="project" value="InterPro"/>
</dbReference>
<dbReference type="Pfam" id="PF03611">
    <property type="entry name" value="EIIC-GAT"/>
    <property type="match status" value="1"/>
</dbReference>
<name>A0A4P5PFF4_9ENTE</name>
<keyword evidence="2" id="KW-0813">Transport</keyword>
<feature type="transmembrane region" description="Helical" evidence="9">
    <location>
        <begin position="98"/>
        <end position="119"/>
    </location>
</feature>
<evidence type="ECO:0000259" key="10">
    <source>
        <dbReference type="PROSITE" id="PS51104"/>
    </source>
</evidence>
<comment type="caution">
    <text evidence="11">The sequence shown here is derived from an EMBL/GenBank/DDBJ whole genome shotgun (WGS) entry which is preliminary data.</text>
</comment>
<gene>
    <name evidence="11" type="ORF">NRIC_28690</name>
</gene>
<feature type="transmembrane region" description="Helical" evidence="9">
    <location>
        <begin position="223"/>
        <end position="244"/>
    </location>
</feature>
<organism evidence="11 12">
    <name type="scientific">Enterococcus florum</name>
    <dbReference type="NCBI Taxonomy" id="2480627"/>
    <lineage>
        <taxon>Bacteria</taxon>
        <taxon>Bacillati</taxon>
        <taxon>Bacillota</taxon>
        <taxon>Bacilli</taxon>
        <taxon>Lactobacillales</taxon>
        <taxon>Enterococcaceae</taxon>
        <taxon>Enterococcus</taxon>
    </lineage>
</organism>
<evidence type="ECO:0000256" key="2">
    <source>
        <dbReference type="ARBA" id="ARBA00022448"/>
    </source>
</evidence>
<keyword evidence="6 9" id="KW-0812">Transmembrane</keyword>
<keyword evidence="5" id="KW-0598">Phosphotransferase system</keyword>
<evidence type="ECO:0000256" key="6">
    <source>
        <dbReference type="ARBA" id="ARBA00022692"/>
    </source>
</evidence>
<keyword evidence="8 9" id="KW-0472">Membrane</keyword>
<dbReference type="GO" id="GO:0009401">
    <property type="term" value="P:phosphoenolpyruvate-dependent sugar phosphotransferase system"/>
    <property type="evidence" value="ECO:0007669"/>
    <property type="project" value="UniProtKB-KW"/>
</dbReference>
<dbReference type="Proteomes" id="UP000290567">
    <property type="component" value="Unassembled WGS sequence"/>
</dbReference>
<proteinExistence type="predicted"/>
<evidence type="ECO:0000313" key="12">
    <source>
        <dbReference type="Proteomes" id="UP000290567"/>
    </source>
</evidence>
<feature type="domain" description="PTS EIIC type-2" evidence="10">
    <location>
        <begin position="9"/>
        <end position="480"/>
    </location>
</feature>
<feature type="transmembrane region" description="Helical" evidence="9">
    <location>
        <begin position="317"/>
        <end position="336"/>
    </location>
</feature>
<dbReference type="InterPro" id="IPR004703">
    <property type="entry name" value="PTS_sugar-sp_permease"/>
</dbReference>
<dbReference type="PIRSF" id="PIRSF006304">
    <property type="entry name" value="GatC"/>
    <property type="match status" value="1"/>
</dbReference>
<comment type="subcellular location">
    <subcellularLocation>
        <location evidence="1">Cell membrane</location>
        <topology evidence="1">Multi-pass membrane protein</topology>
    </subcellularLocation>
</comment>
<keyword evidence="3" id="KW-1003">Cell membrane</keyword>
<keyword evidence="7 9" id="KW-1133">Transmembrane helix</keyword>
<evidence type="ECO:0000256" key="3">
    <source>
        <dbReference type="ARBA" id="ARBA00022475"/>
    </source>
</evidence>
<keyword evidence="4" id="KW-0762">Sugar transport</keyword>
<evidence type="ECO:0000256" key="1">
    <source>
        <dbReference type="ARBA" id="ARBA00004651"/>
    </source>
</evidence>
<dbReference type="PROSITE" id="PS51104">
    <property type="entry name" value="PTS_EIIC_TYPE_2"/>
    <property type="match status" value="1"/>
</dbReference>
<evidence type="ECO:0000256" key="4">
    <source>
        <dbReference type="ARBA" id="ARBA00022597"/>
    </source>
</evidence>
<dbReference type="EMBL" id="BJCC01000025">
    <property type="protein sequence ID" value="GCF94978.1"/>
    <property type="molecule type" value="Genomic_DNA"/>
</dbReference>
<protein>
    <submittedName>
        <fullName evidence="11">PTS galactitol transporter subunit IIC</fullName>
    </submittedName>
</protein>
<evidence type="ECO:0000256" key="9">
    <source>
        <dbReference type="SAM" id="Phobius"/>
    </source>
</evidence>
<dbReference type="InterPro" id="IPR013014">
    <property type="entry name" value="PTS_EIIC_2"/>
</dbReference>
<accession>A0A4P5PFF4</accession>
<dbReference type="GO" id="GO:0005886">
    <property type="term" value="C:plasma membrane"/>
    <property type="evidence" value="ECO:0007669"/>
    <property type="project" value="UniProtKB-SubCell"/>
</dbReference>